<proteinExistence type="predicted"/>
<dbReference type="EMBL" id="NBSK02000009">
    <property type="protein sequence ID" value="KAJ0185494.1"/>
    <property type="molecule type" value="Genomic_DNA"/>
</dbReference>
<protein>
    <submittedName>
        <fullName evidence="1">Uncharacterized protein</fullName>
    </submittedName>
</protein>
<reference evidence="1 2" key="1">
    <citation type="journal article" date="2017" name="Nat. Commun.">
        <title>Genome assembly with in vitro proximity ligation data and whole-genome triplication in lettuce.</title>
        <authorList>
            <person name="Reyes-Chin-Wo S."/>
            <person name="Wang Z."/>
            <person name="Yang X."/>
            <person name="Kozik A."/>
            <person name="Arikit S."/>
            <person name="Song C."/>
            <person name="Xia L."/>
            <person name="Froenicke L."/>
            <person name="Lavelle D.O."/>
            <person name="Truco M.J."/>
            <person name="Xia R."/>
            <person name="Zhu S."/>
            <person name="Xu C."/>
            <person name="Xu H."/>
            <person name="Xu X."/>
            <person name="Cox K."/>
            <person name="Korf I."/>
            <person name="Meyers B.C."/>
            <person name="Michelmore R.W."/>
        </authorList>
    </citation>
    <scope>NUCLEOTIDE SEQUENCE [LARGE SCALE GENOMIC DNA]</scope>
    <source>
        <strain evidence="2">cv. Salinas</strain>
        <tissue evidence="1">Seedlings</tissue>
    </source>
</reference>
<name>A0A9R1WQM4_LACSA</name>
<organism evidence="1 2">
    <name type="scientific">Lactuca sativa</name>
    <name type="common">Garden lettuce</name>
    <dbReference type="NCBI Taxonomy" id="4236"/>
    <lineage>
        <taxon>Eukaryota</taxon>
        <taxon>Viridiplantae</taxon>
        <taxon>Streptophyta</taxon>
        <taxon>Embryophyta</taxon>
        <taxon>Tracheophyta</taxon>
        <taxon>Spermatophyta</taxon>
        <taxon>Magnoliopsida</taxon>
        <taxon>eudicotyledons</taxon>
        <taxon>Gunneridae</taxon>
        <taxon>Pentapetalae</taxon>
        <taxon>asterids</taxon>
        <taxon>campanulids</taxon>
        <taxon>Asterales</taxon>
        <taxon>Asteraceae</taxon>
        <taxon>Cichorioideae</taxon>
        <taxon>Cichorieae</taxon>
        <taxon>Lactucinae</taxon>
        <taxon>Lactuca</taxon>
    </lineage>
</organism>
<dbReference type="Proteomes" id="UP000235145">
    <property type="component" value="Unassembled WGS sequence"/>
</dbReference>
<evidence type="ECO:0000313" key="2">
    <source>
        <dbReference type="Proteomes" id="UP000235145"/>
    </source>
</evidence>
<keyword evidence="2" id="KW-1185">Reference proteome</keyword>
<accession>A0A9R1WQM4</accession>
<dbReference type="AlphaFoldDB" id="A0A9R1WQM4"/>
<evidence type="ECO:0000313" key="1">
    <source>
        <dbReference type="EMBL" id="KAJ0185494.1"/>
    </source>
</evidence>
<comment type="caution">
    <text evidence="1">The sequence shown here is derived from an EMBL/GenBank/DDBJ whole genome shotgun (WGS) entry which is preliminary data.</text>
</comment>
<gene>
    <name evidence="1" type="ORF">LSAT_V11C900468000</name>
</gene>
<sequence length="135" mass="15539">MTRIGYENKRSKIPSLSKVLHVKNFIGQVVSIEPMRVIKENASETRLVSIVAQDLSYISEHQNENAHVIILIRQPQVDNCLFGLRLHINDDMHHISEFKKAIVDIDLNVESSINTTQLNTKLLWPRHKITTSVFK</sequence>